<reference evidence="1 2" key="1">
    <citation type="journal article" date="2018" name="Front. Microbiol.">
        <title>Description and Comparative Genomics of Macrococcus caseolyticus subsp. hominis subsp. nov., Macrococcus goetzii sp. nov., Macrococcus epidermidis sp. nov., and Macrococcus bohemicus sp. nov., Novel Macrococci From Human Clinical Material With Virulence Potential and Suspected Uptake of Foreign DNA by Natural Transformation.</title>
        <authorList>
            <person name="Maslanova I."/>
            <person name="Wertheimer Z."/>
            <person name="Sedlacek I."/>
            <person name="Svec P."/>
            <person name="Indrakova A."/>
            <person name="Kovarovic V."/>
            <person name="Schumann P."/>
            <person name="Sproer C."/>
            <person name="Kralova S."/>
            <person name="Sedo O."/>
            <person name="Kristofova L."/>
            <person name="Vrbovska V."/>
            <person name="Fuzik T."/>
            <person name="Petras P."/>
            <person name="Zdrahal Z."/>
            <person name="Ruzickova V."/>
            <person name="Doskar J."/>
            <person name="Pantucek R."/>
        </authorList>
    </citation>
    <scope>NUCLEOTIDE SEQUENCE [LARGE SCALE GENOMIC DNA]</scope>
    <source>
        <strain evidence="1 2">CCM 4927</strain>
    </source>
</reference>
<evidence type="ECO:0000313" key="1">
    <source>
        <dbReference type="EMBL" id="RAI82746.1"/>
    </source>
</evidence>
<accession>A0A2G5NUB9</accession>
<dbReference type="Pfam" id="PF10094">
    <property type="entry name" value="DUF2332"/>
    <property type="match status" value="1"/>
</dbReference>
<name>A0A2G5NUB9_9STAP</name>
<protein>
    <submittedName>
        <fullName evidence="1">DUF2332 family protein</fullName>
    </submittedName>
</protein>
<organism evidence="1 2">
    <name type="scientific">Macrococcoides goetzii</name>
    <dbReference type="NCBI Taxonomy" id="1891097"/>
    <lineage>
        <taxon>Bacteria</taxon>
        <taxon>Bacillati</taxon>
        <taxon>Bacillota</taxon>
        <taxon>Bacilli</taxon>
        <taxon>Bacillales</taxon>
        <taxon>Staphylococcaceae</taxon>
        <taxon>Macrococcoides</taxon>
    </lineage>
</organism>
<proteinExistence type="predicted"/>
<dbReference type="EMBL" id="MJBI02000001">
    <property type="protein sequence ID" value="RAI82746.1"/>
    <property type="molecule type" value="Genomic_DNA"/>
</dbReference>
<dbReference type="InterPro" id="IPR011200">
    <property type="entry name" value="UCP012608"/>
</dbReference>
<sequence length="344" mass="40678">MPEKIKKQFIAYSEAVKEDSPLYSYITKQLAEEEQLMIKIKPHFFNAYFISLYLSSVLKHLYIYEDQLRDYYLNFTNDPKKPSKEMIKAFLAFQETHFSDILGDIQRYNLKKNIVERSSVLVPVFQHIIKLSGQEQFNVVELGSKGGLLLNYDWYGYTFNKKIEIGNTKDFNIKVKLNGYDEGFDISNLAHPHKKVGITKNKIDLTLDDEYFWLMSLYYPEETKRRKHFMKARKVFLEHPVEILEGDELTLLPDVLATLPKDEAVILFHIHVTKNWSDDKKQQLMEIISGFSQTHEIYHVHHQIFNNDIYLDSFVEGKLQRQKLAHFDLNALTIDWLHNQKVIF</sequence>
<dbReference type="RefSeq" id="WP_099577830.1">
    <property type="nucleotide sequence ID" value="NZ_MJBI02000001.1"/>
</dbReference>
<evidence type="ECO:0000313" key="2">
    <source>
        <dbReference type="Proteomes" id="UP000229523"/>
    </source>
</evidence>
<keyword evidence="2" id="KW-1185">Reference proteome</keyword>
<dbReference type="Proteomes" id="UP000229523">
    <property type="component" value="Unassembled WGS sequence"/>
</dbReference>
<comment type="caution">
    <text evidence="1">The sequence shown here is derived from an EMBL/GenBank/DDBJ whole genome shotgun (WGS) entry which is preliminary data.</text>
</comment>
<dbReference type="AlphaFoldDB" id="A0A2G5NUB9"/>
<gene>
    <name evidence="1" type="ORF">BFS35_003415</name>
</gene>